<dbReference type="Pfam" id="PF23560">
    <property type="entry name" value="GBD_Hemicentin"/>
    <property type="match status" value="1"/>
</dbReference>
<dbReference type="InterPro" id="IPR056475">
    <property type="entry name" value="GBD_Hemicentin/VWA7"/>
</dbReference>
<keyword evidence="4" id="KW-0325">Glycoprotein</keyword>
<keyword evidence="9" id="KW-1185">Reference proteome</keyword>
<dbReference type="InterPro" id="IPR036465">
    <property type="entry name" value="vWFA_dom_sf"/>
</dbReference>
<feature type="domain" description="Hemicentin-1-like von Willebrand factor A" evidence="6">
    <location>
        <begin position="382"/>
        <end position="560"/>
    </location>
</feature>
<gene>
    <name evidence="8" type="ORF">MATL_G00220550</name>
</gene>
<dbReference type="EMBL" id="JAFDVH010000020">
    <property type="protein sequence ID" value="KAG7458467.1"/>
    <property type="molecule type" value="Genomic_DNA"/>
</dbReference>
<organism evidence="8 9">
    <name type="scientific">Megalops atlanticus</name>
    <name type="common">Tarpon</name>
    <name type="synonym">Clupea gigantea</name>
    <dbReference type="NCBI Taxonomy" id="7932"/>
    <lineage>
        <taxon>Eukaryota</taxon>
        <taxon>Metazoa</taxon>
        <taxon>Chordata</taxon>
        <taxon>Craniata</taxon>
        <taxon>Vertebrata</taxon>
        <taxon>Euteleostomi</taxon>
        <taxon>Actinopterygii</taxon>
        <taxon>Neopterygii</taxon>
        <taxon>Teleostei</taxon>
        <taxon>Elopiformes</taxon>
        <taxon>Megalopidae</taxon>
        <taxon>Megalops</taxon>
    </lineage>
</organism>
<feature type="domain" description="Hemicentin/VWA7 galactose-binding" evidence="5">
    <location>
        <begin position="579"/>
        <end position="671"/>
    </location>
</feature>
<evidence type="ECO:0000313" key="8">
    <source>
        <dbReference type="EMBL" id="KAG7458467.1"/>
    </source>
</evidence>
<keyword evidence="2" id="KW-0964">Secreted</keyword>
<dbReference type="Pfam" id="PF25106">
    <property type="entry name" value="VWA_4"/>
    <property type="match status" value="1"/>
</dbReference>
<dbReference type="PANTHER" id="PTHR14905:SF18">
    <property type="entry name" value="VON WILLEBRAND FACTOR A DOMAIN-CONTAINING 10, TANDEM DUPLICATE 1-RELATED"/>
    <property type="match status" value="1"/>
</dbReference>
<feature type="domain" description="VWA7 N-terminal" evidence="7">
    <location>
        <begin position="148"/>
        <end position="371"/>
    </location>
</feature>
<evidence type="ECO:0000259" key="7">
    <source>
        <dbReference type="Pfam" id="PF25107"/>
    </source>
</evidence>
<sequence length="695" mass="75021">ALRLRNCGHTQEHEVTLPLIRCVYITATGNWVTADDHLQRHLCNYTDLSKPERLQREVQEAGFCAEGLVCGRFLQQEMMGVVLRVMLLYSAITGSCAFKPLFGSSITHREITETAILRKTAEVCRALAATEGRDFVLPASESGSAFAVQRACTPRDDSLWSGTKFKASIMAMYLSNAQVDVLNALSDEHHFDGESFVGGRSLITQGVVSVKASVRQESFISARLTLGKICHTLQDFYSHSNWVELGNKRPHTNLIRPDLPIGNVADRNTPTCRNCEGGSCKDNILPEILAAGKLTSGYFSLFPFSSKPPGKCSHGGSADWTSGLEPTGGINKDDDGASHGYLHRDAANVAINATMELLEDIRGAAGETAFLRLMGITRSSVLCFVIDTTGSMADDIAEAKRVAFSIIDSKKGTADEPSSYILVPFNDPGVGPLTRTTDADIFKQRINELTANGGGDTPELSLSGLQLALTSAPPSSEIFVFTDAPAKDTELRSTVFALIESTKSVVSFLLTNALTARRRRSSGQDQDQGQRLTSRITSSDNQLYQELAVASGGQAIEVTKATLSQATDIIVDTSTSALVTVFQSVRNPGKPDNFSFLVDASVRNLTVYITGSSLSFTLRSPSGVSQDNTVTNGLLGTIQAVGNLYTIRLENQAGLWEISLSSTQPYTLKVTEVKVTLISFTTSWRPSRGLTVTSP</sequence>
<dbReference type="Proteomes" id="UP001046870">
    <property type="component" value="Chromosome 20"/>
</dbReference>
<dbReference type="InterPro" id="IPR056861">
    <property type="entry name" value="HMCN1-like_VWA"/>
</dbReference>
<proteinExistence type="predicted"/>
<evidence type="ECO:0000256" key="4">
    <source>
        <dbReference type="ARBA" id="ARBA00023180"/>
    </source>
</evidence>
<name>A0A9D3PEC6_MEGAT</name>
<evidence type="ECO:0000256" key="3">
    <source>
        <dbReference type="ARBA" id="ARBA00022729"/>
    </source>
</evidence>
<comment type="subcellular location">
    <subcellularLocation>
        <location evidence="1">Secreted</location>
    </subcellularLocation>
</comment>
<keyword evidence="3" id="KW-0732">Signal</keyword>
<evidence type="ECO:0000259" key="5">
    <source>
        <dbReference type="Pfam" id="PF23560"/>
    </source>
</evidence>
<dbReference type="CDD" id="cd00198">
    <property type="entry name" value="vWFA"/>
    <property type="match status" value="1"/>
</dbReference>
<dbReference type="PANTHER" id="PTHR14905">
    <property type="entry name" value="NG37"/>
    <property type="match status" value="1"/>
</dbReference>
<dbReference type="OrthoDB" id="301415at2759"/>
<dbReference type="Pfam" id="PF25107">
    <property type="entry name" value="VWA7_N"/>
    <property type="match status" value="1"/>
</dbReference>
<evidence type="ECO:0000256" key="1">
    <source>
        <dbReference type="ARBA" id="ARBA00004613"/>
    </source>
</evidence>
<evidence type="ECO:0000313" key="9">
    <source>
        <dbReference type="Proteomes" id="UP001046870"/>
    </source>
</evidence>
<feature type="non-terminal residue" evidence="8">
    <location>
        <position position="1"/>
    </location>
</feature>
<dbReference type="AlphaFoldDB" id="A0A9D3PEC6"/>
<dbReference type="InterPro" id="IPR052577">
    <property type="entry name" value="VWA7"/>
</dbReference>
<dbReference type="Gene3D" id="3.40.50.410">
    <property type="entry name" value="von Willebrand factor, type A domain"/>
    <property type="match status" value="1"/>
</dbReference>
<reference evidence="8" key="1">
    <citation type="submission" date="2021-01" db="EMBL/GenBank/DDBJ databases">
        <authorList>
            <person name="Zahm M."/>
            <person name="Roques C."/>
            <person name="Cabau C."/>
            <person name="Klopp C."/>
            <person name="Donnadieu C."/>
            <person name="Jouanno E."/>
            <person name="Lampietro C."/>
            <person name="Louis A."/>
            <person name="Herpin A."/>
            <person name="Echchiki A."/>
            <person name="Berthelot C."/>
            <person name="Parey E."/>
            <person name="Roest-Crollius H."/>
            <person name="Braasch I."/>
            <person name="Postlethwait J."/>
            <person name="Bobe J."/>
            <person name="Montfort J."/>
            <person name="Bouchez O."/>
            <person name="Begum T."/>
            <person name="Mejri S."/>
            <person name="Adams A."/>
            <person name="Chen W.-J."/>
            <person name="Guiguen Y."/>
        </authorList>
    </citation>
    <scope>NUCLEOTIDE SEQUENCE</scope>
    <source>
        <strain evidence="8">YG-15Mar2019-1</strain>
        <tissue evidence="8">Brain</tissue>
    </source>
</reference>
<dbReference type="SUPFAM" id="SSF53300">
    <property type="entry name" value="vWA-like"/>
    <property type="match status" value="1"/>
</dbReference>
<evidence type="ECO:0000259" key="6">
    <source>
        <dbReference type="Pfam" id="PF25106"/>
    </source>
</evidence>
<dbReference type="GO" id="GO:0005576">
    <property type="term" value="C:extracellular region"/>
    <property type="evidence" value="ECO:0007669"/>
    <property type="project" value="UniProtKB-SubCell"/>
</dbReference>
<evidence type="ECO:0000256" key="2">
    <source>
        <dbReference type="ARBA" id="ARBA00022525"/>
    </source>
</evidence>
<evidence type="ECO:0008006" key="10">
    <source>
        <dbReference type="Google" id="ProtNLM"/>
    </source>
</evidence>
<comment type="caution">
    <text evidence="8">The sequence shown here is derived from an EMBL/GenBank/DDBJ whole genome shotgun (WGS) entry which is preliminary data.</text>
</comment>
<protein>
    <recommendedName>
        <fullName evidence="10">von Willebrand factor A domain containing 11</fullName>
    </recommendedName>
</protein>
<dbReference type="InterPro" id="IPR056862">
    <property type="entry name" value="VWA7_N"/>
</dbReference>
<accession>A0A9D3PEC6</accession>